<dbReference type="InterPro" id="IPR032466">
    <property type="entry name" value="Metal_Hydrolase"/>
</dbReference>
<dbReference type="RefSeq" id="WP_131777253.1">
    <property type="nucleotide sequence ID" value="NZ_BMOB01000010.1"/>
</dbReference>
<dbReference type="FunFam" id="3.20.20.140:FF:000005">
    <property type="entry name" value="TatD family hydrolase"/>
    <property type="match status" value="1"/>
</dbReference>
<feature type="binding site" evidence="4">
    <location>
        <position position="213"/>
    </location>
    <ligand>
        <name>a divalent metal cation</name>
        <dbReference type="ChEBI" id="CHEBI:60240"/>
        <label>1</label>
    </ligand>
</feature>
<dbReference type="InterPro" id="IPR018228">
    <property type="entry name" value="DNase_TatD-rel_CS"/>
</dbReference>
<gene>
    <name evidence="5" type="ORF">GCM10007966_19930</name>
</gene>
<evidence type="ECO:0000256" key="3">
    <source>
        <dbReference type="ARBA" id="ARBA00022801"/>
    </source>
</evidence>
<keyword evidence="2 4" id="KW-0479">Metal-binding</keyword>
<feature type="binding site" evidence="4">
    <location>
        <position position="163"/>
    </location>
    <ligand>
        <name>a divalent metal cation</name>
        <dbReference type="ChEBI" id="CHEBI:60240"/>
        <label>2</label>
    </ligand>
</feature>
<evidence type="ECO:0000256" key="4">
    <source>
        <dbReference type="PIRSR" id="PIRSR005902-1"/>
    </source>
</evidence>
<dbReference type="GO" id="GO:0005829">
    <property type="term" value="C:cytosol"/>
    <property type="evidence" value="ECO:0007669"/>
    <property type="project" value="TreeGrafter"/>
</dbReference>
<dbReference type="SUPFAM" id="SSF51556">
    <property type="entry name" value="Metallo-dependent hydrolases"/>
    <property type="match status" value="1"/>
</dbReference>
<evidence type="ECO:0000313" key="5">
    <source>
        <dbReference type="EMBL" id="GGI91264.1"/>
    </source>
</evidence>
<feature type="binding site" evidence="4">
    <location>
        <position position="100"/>
    </location>
    <ligand>
        <name>a divalent metal cation</name>
        <dbReference type="ChEBI" id="CHEBI:60240"/>
        <label>1</label>
    </ligand>
</feature>
<sequence>MNTSNLNFIDSHCHLHSIDLSEFDDKLENLMQEAYNAGVKEMLCVCIELEDMPLLYKLADHYSNVYISAGLHPNATIAEEPNADSLLLLASHPACIAIGETGLDYFRTEGEEAIEIQRQRFRQHIRAARTSGKPLIIHTRDAVDDTIQVMIEENASDIGGVLHCFTESWDMARKALDLGFYISFSGIVTFKNATQLQEVAKKVPLERLLIETDSPYLAPVPFRGKQNHPALVKHVAFAISELKGINLEALASQTTDNFYRCFKLR</sequence>
<dbReference type="Gene3D" id="3.20.20.140">
    <property type="entry name" value="Metal-dependent hydrolases"/>
    <property type="match status" value="1"/>
</dbReference>
<name>A0A917NEX5_9GAMM</name>
<dbReference type="PROSITE" id="PS01091">
    <property type="entry name" value="TATD_3"/>
    <property type="match status" value="1"/>
</dbReference>
<dbReference type="PIRSF" id="PIRSF005902">
    <property type="entry name" value="DNase_TatD"/>
    <property type="match status" value="1"/>
</dbReference>
<dbReference type="OrthoDB" id="9810005at2"/>
<comment type="similarity">
    <text evidence="1">Belongs to the metallo-dependent hydrolases superfamily. TatD-type hydrolase family.</text>
</comment>
<reference evidence="5" key="2">
    <citation type="submission" date="2020-09" db="EMBL/GenBank/DDBJ databases">
        <authorList>
            <person name="Sun Q."/>
            <person name="Ohkuma M."/>
        </authorList>
    </citation>
    <scope>NUCLEOTIDE SEQUENCE</scope>
    <source>
        <strain evidence="5">JCM 13919</strain>
    </source>
</reference>
<dbReference type="AlphaFoldDB" id="A0A917NEX5"/>
<evidence type="ECO:0000256" key="1">
    <source>
        <dbReference type="ARBA" id="ARBA00009275"/>
    </source>
</evidence>
<evidence type="ECO:0000313" key="6">
    <source>
        <dbReference type="Proteomes" id="UP000630149"/>
    </source>
</evidence>
<keyword evidence="6" id="KW-1185">Reference proteome</keyword>
<feature type="binding site" evidence="4">
    <location>
        <position position="138"/>
    </location>
    <ligand>
        <name>a divalent metal cation</name>
        <dbReference type="ChEBI" id="CHEBI:60240"/>
        <label>2</label>
    </ligand>
</feature>
<dbReference type="PANTHER" id="PTHR46124">
    <property type="entry name" value="D-AMINOACYL-TRNA DEACYLASE"/>
    <property type="match status" value="1"/>
</dbReference>
<dbReference type="GO" id="GO:0004536">
    <property type="term" value="F:DNA nuclease activity"/>
    <property type="evidence" value="ECO:0007669"/>
    <property type="project" value="InterPro"/>
</dbReference>
<feature type="binding site" evidence="4">
    <location>
        <position position="12"/>
    </location>
    <ligand>
        <name>a divalent metal cation</name>
        <dbReference type="ChEBI" id="CHEBI:60240"/>
        <label>1</label>
    </ligand>
</feature>
<feature type="binding site" evidence="4">
    <location>
        <position position="14"/>
    </location>
    <ligand>
        <name>a divalent metal cation</name>
        <dbReference type="ChEBI" id="CHEBI:60240"/>
        <label>1</label>
    </ligand>
</feature>
<dbReference type="GO" id="GO:0046872">
    <property type="term" value="F:metal ion binding"/>
    <property type="evidence" value="ECO:0007669"/>
    <property type="project" value="UniProtKB-KW"/>
</dbReference>
<evidence type="ECO:0000256" key="2">
    <source>
        <dbReference type="ARBA" id="ARBA00022723"/>
    </source>
</evidence>
<organism evidence="5 6">
    <name type="scientific">Legionella impletisoli</name>
    <dbReference type="NCBI Taxonomy" id="343510"/>
    <lineage>
        <taxon>Bacteria</taxon>
        <taxon>Pseudomonadati</taxon>
        <taxon>Pseudomonadota</taxon>
        <taxon>Gammaproteobacteria</taxon>
        <taxon>Legionellales</taxon>
        <taxon>Legionellaceae</taxon>
        <taxon>Legionella</taxon>
    </lineage>
</organism>
<dbReference type="EMBL" id="BMOB01000010">
    <property type="protein sequence ID" value="GGI91264.1"/>
    <property type="molecule type" value="Genomic_DNA"/>
</dbReference>
<reference evidence="5" key="1">
    <citation type="journal article" date="2014" name="Int. J. Syst. Evol. Microbiol.">
        <title>Complete genome sequence of Corynebacterium casei LMG S-19264T (=DSM 44701T), isolated from a smear-ripened cheese.</title>
        <authorList>
            <consortium name="US DOE Joint Genome Institute (JGI-PGF)"/>
            <person name="Walter F."/>
            <person name="Albersmeier A."/>
            <person name="Kalinowski J."/>
            <person name="Ruckert C."/>
        </authorList>
    </citation>
    <scope>NUCLEOTIDE SEQUENCE</scope>
    <source>
        <strain evidence="5">JCM 13919</strain>
    </source>
</reference>
<dbReference type="InterPro" id="IPR001130">
    <property type="entry name" value="TatD-like"/>
</dbReference>
<proteinExistence type="inferred from homology"/>
<keyword evidence="3" id="KW-0378">Hydrolase</keyword>
<dbReference type="Pfam" id="PF01026">
    <property type="entry name" value="TatD_DNase"/>
    <property type="match status" value="1"/>
</dbReference>
<dbReference type="Proteomes" id="UP000630149">
    <property type="component" value="Unassembled WGS sequence"/>
</dbReference>
<dbReference type="GO" id="GO:0016788">
    <property type="term" value="F:hydrolase activity, acting on ester bonds"/>
    <property type="evidence" value="ECO:0007669"/>
    <property type="project" value="InterPro"/>
</dbReference>
<protein>
    <submittedName>
        <fullName evidence="5">Uncharacterized protein</fullName>
    </submittedName>
</protein>
<dbReference type="CDD" id="cd01310">
    <property type="entry name" value="TatD_DNAse"/>
    <property type="match status" value="1"/>
</dbReference>
<dbReference type="PANTHER" id="PTHR46124:SF2">
    <property type="entry name" value="D-AMINOACYL-TRNA DEACYLASE"/>
    <property type="match status" value="1"/>
</dbReference>
<dbReference type="InterPro" id="IPR015991">
    <property type="entry name" value="TatD/YcfH-like"/>
</dbReference>
<accession>A0A917NEX5</accession>
<dbReference type="NCBIfam" id="TIGR00010">
    <property type="entry name" value="YchF/TatD family DNA exonuclease"/>
    <property type="match status" value="1"/>
</dbReference>
<comment type="caution">
    <text evidence="5">The sequence shown here is derived from an EMBL/GenBank/DDBJ whole genome shotgun (WGS) entry which is preliminary data.</text>
</comment>
<dbReference type="PROSITE" id="PS01090">
    <property type="entry name" value="TATD_2"/>
    <property type="match status" value="1"/>
</dbReference>